<evidence type="ECO:0000256" key="2">
    <source>
        <dbReference type="ARBA" id="ARBA00022679"/>
    </source>
</evidence>
<dbReference type="OrthoDB" id="4668at2157"/>
<feature type="domain" description="Methyltransferase small" evidence="3">
    <location>
        <begin position="33"/>
        <end position="198"/>
    </location>
</feature>
<dbReference type="GO" id="GO:0032259">
    <property type="term" value="P:methylation"/>
    <property type="evidence" value="ECO:0007669"/>
    <property type="project" value="UniProtKB-KW"/>
</dbReference>
<keyword evidence="2 4" id="KW-0808">Transferase</keyword>
<dbReference type="InterPro" id="IPR046977">
    <property type="entry name" value="RsmC/RlmG"/>
</dbReference>
<name>A0A5B9D6D4_9ARCH</name>
<dbReference type="EC" id="2.1.1.172" evidence="4"/>
<dbReference type="EC" id="2.1.1.174" evidence="4"/>
<evidence type="ECO:0000259" key="3">
    <source>
        <dbReference type="Pfam" id="PF05175"/>
    </source>
</evidence>
<accession>A0A5B9D6D4</accession>
<dbReference type="SUPFAM" id="SSF53335">
    <property type="entry name" value="S-adenosyl-L-methionine-dependent methyltransferases"/>
    <property type="match status" value="1"/>
</dbReference>
<dbReference type="PANTHER" id="PTHR47816:SF4">
    <property type="entry name" value="RIBOSOMAL RNA SMALL SUBUNIT METHYLTRANSFERASE C"/>
    <property type="match status" value="1"/>
</dbReference>
<dbReference type="CDD" id="cd02440">
    <property type="entry name" value="AdoMet_MTases"/>
    <property type="match status" value="1"/>
</dbReference>
<gene>
    <name evidence="4" type="ORF">DSAG12_00378</name>
</gene>
<protein>
    <submittedName>
        <fullName evidence="4">Class I SAM-dependent methyltransferase</fullName>
        <ecNumber evidence="4">2.1.1.172</ecNumber>
        <ecNumber evidence="4">2.1.1.174</ecNumber>
    </submittedName>
</protein>
<dbReference type="KEGG" id="psyt:DSAG12_00378"/>
<dbReference type="AlphaFoldDB" id="A0A5B9D6D4"/>
<dbReference type="InterPro" id="IPR029063">
    <property type="entry name" value="SAM-dependent_MTases_sf"/>
</dbReference>
<dbReference type="EMBL" id="CP042905">
    <property type="protein sequence ID" value="QEE14565.1"/>
    <property type="molecule type" value="Genomic_DNA"/>
</dbReference>
<dbReference type="GO" id="GO:0008757">
    <property type="term" value="F:S-adenosylmethionine-dependent methyltransferase activity"/>
    <property type="evidence" value="ECO:0007669"/>
    <property type="project" value="InterPro"/>
</dbReference>
<keyword evidence="5" id="KW-1185">Reference proteome</keyword>
<dbReference type="Pfam" id="PF05175">
    <property type="entry name" value="MTS"/>
    <property type="match status" value="1"/>
</dbReference>
<dbReference type="GeneID" id="41328381"/>
<proteinExistence type="predicted"/>
<dbReference type="PANTHER" id="PTHR47816">
    <property type="entry name" value="RIBOSOMAL RNA SMALL SUBUNIT METHYLTRANSFERASE C"/>
    <property type="match status" value="1"/>
</dbReference>
<dbReference type="Proteomes" id="UP000321408">
    <property type="component" value="Chromosome"/>
</dbReference>
<reference evidence="4 5" key="2">
    <citation type="journal article" date="2024" name="Int. J. Syst. Evol. Microbiol.">
        <title>Promethearchaeum syntrophicum gen. nov., sp. nov., an anaerobic, obligately syntrophic archaeon, the first isolate of the lineage 'Asgard' archaea, and proposal of the new archaeal phylum Promethearchaeota phyl. nov. and kingdom Promethearchaeati regn. nov.</title>
        <authorList>
            <person name="Imachi H."/>
            <person name="Nobu M.K."/>
            <person name="Kato S."/>
            <person name="Takaki Y."/>
            <person name="Miyazaki M."/>
            <person name="Miyata M."/>
            <person name="Ogawara M."/>
            <person name="Saito Y."/>
            <person name="Sakai S."/>
            <person name="Tahara Y.O."/>
            <person name="Takano Y."/>
            <person name="Tasumi E."/>
            <person name="Uematsu K."/>
            <person name="Yoshimura T."/>
            <person name="Itoh T."/>
            <person name="Ohkuma M."/>
            <person name="Takai K."/>
        </authorList>
    </citation>
    <scope>NUCLEOTIDE SEQUENCE [LARGE SCALE GENOMIC DNA]</scope>
    <source>
        <strain evidence="4 5">MK-D1</strain>
    </source>
</reference>
<reference evidence="4 5" key="1">
    <citation type="journal article" date="2020" name="Nature">
        <title>Isolation of an archaeon at the prokaryote-eukaryote interface.</title>
        <authorList>
            <person name="Imachi H."/>
            <person name="Nobu M.K."/>
            <person name="Nakahara N."/>
            <person name="Morono Y."/>
            <person name="Ogawara M."/>
            <person name="Takaki Y."/>
            <person name="Takano Y."/>
            <person name="Uematsu K."/>
            <person name="Ikuta T."/>
            <person name="Ito M."/>
            <person name="Matsui Y."/>
            <person name="Miyazaki M."/>
            <person name="Murata K."/>
            <person name="Saito Y."/>
            <person name="Sakai S."/>
            <person name="Song C."/>
            <person name="Tasumi E."/>
            <person name="Yamanaka Y."/>
            <person name="Yamaguchi T."/>
            <person name="Kamagata Y."/>
            <person name="Tamaki H."/>
            <person name="Takai K."/>
        </authorList>
    </citation>
    <scope>NUCLEOTIDE SEQUENCE [LARGE SCALE GENOMIC DNA]</scope>
    <source>
        <strain evidence="4 5">MK-D1</strain>
    </source>
</reference>
<evidence type="ECO:0000313" key="5">
    <source>
        <dbReference type="Proteomes" id="UP000321408"/>
    </source>
</evidence>
<keyword evidence="1 4" id="KW-0489">Methyltransferase</keyword>
<evidence type="ECO:0000313" key="4">
    <source>
        <dbReference type="EMBL" id="QEE14565.1"/>
    </source>
</evidence>
<dbReference type="Gene3D" id="3.40.50.150">
    <property type="entry name" value="Vaccinia Virus protein VP39"/>
    <property type="match status" value="1"/>
</dbReference>
<evidence type="ECO:0000256" key="1">
    <source>
        <dbReference type="ARBA" id="ARBA00022603"/>
    </source>
</evidence>
<sequence length="237" mass="27148">MTPPKNEQYFSKRPKSELKVRKLFESIRKHTLNLQTSTGVFSPENVDKGTRILIENLILPESYPGMKILEIGAGYGPISIWLEKEYQLQNQINDNTPPIPNIYASEINERAVWLLNRNIITNNCKNITVLKGDFLDHFETLKEKGVTFQAIYTNPPLKTGHATMLDLFEQAMDLLAPNGFIQYVHMKKLGAPGFLKKLKIIQPDWFFTIVRKKGGYQVIIISPTKFEIESKPSTGYF</sequence>
<organism evidence="4 5">
    <name type="scientific">Promethearchaeum syntrophicum</name>
    <dbReference type="NCBI Taxonomy" id="2594042"/>
    <lineage>
        <taxon>Archaea</taxon>
        <taxon>Promethearchaeati</taxon>
        <taxon>Promethearchaeota</taxon>
        <taxon>Promethearchaeia</taxon>
        <taxon>Promethearchaeales</taxon>
        <taxon>Promethearchaeaceae</taxon>
        <taxon>Promethearchaeum</taxon>
    </lineage>
</organism>
<dbReference type="RefSeq" id="WP_147661514.1">
    <property type="nucleotide sequence ID" value="NZ_CP042905.2"/>
</dbReference>
<dbReference type="InterPro" id="IPR007848">
    <property type="entry name" value="Small_mtfrase_dom"/>
</dbReference>